<comment type="similarity">
    <text evidence="5">Belongs to the glycosyl hydrolase.</text>
</comment>
<dbReference type="InterPro" id="IPR017853">
    <property type="entry name" value="GH"/>
</dbReference>
<protein>
    <recommendedName>
        <fullName evidence="2 5">Alpha-galactosidase</fullName>
        <ecNumber evidence="2 5">3.2.1.22</ecNumber>
    </recommendedName>
</protein>
<dbReference type="Proteomes" id="UP000255234">
    <property type="component" value="Unassembled WGS sequence"/>
</dbReference>
<dbReference type="EC" id="3.2.1.22" evidence="2 5"/>
<evidence type="ECO:0000313" key="9">
    <source>
        <dbReference type="EMBL" id="STY70131.1"/>
    </source>
</evidence>
<evidence type="ECO:0000256" key="4">
    <source>
        <dbReference type="ARBA" id="ARBA00023295"/>
    </source>
</evidence>
<evidence type="ECO:0000259" key="8">
    <source>
        <dbReference type="Pfam" id="PF16875"/>
    </source>
</evidence>
<dbReference type="RefSeq" id="WP_115150884.1">
    <property type="nucleotide sequence ID" value="NZ_UGPP01000001.1"/>
</dbReference>
<evidence type="ECO:0000313" key="10">
    <source>
        <dbReference type="Proteomes" id="UP000255234"/>
    </source>
</evidence>
<dbReference type="InterPro" id="IPR038417">
    <property type="entry name" value="Alpga-gal_N_sf"/>
</dbReference>
<dbReference type="InterPro" id="IPR031705">
    <property type="entry name" value="Glyco_hydro_36_C"/>
</dbReference>
<accession>A0A378NP48</accession>
<dbReference type="GO" id="GO:0016052">
    <property type="term" value="P:carbohydrate catabolic process"/>
    <property type="evidence" value="ECO:0007669"/>
    <property type="project" value="InterPro"/>
</dbReference>
<comment type="catalytic activity">
    <reaction evidence="1 5">
        <text>Hydrolysis of terminal, non-reducing alpha-D-galactose residues in alpha-D-galactosides, including galactose oligosaccharides, galactomannans and galactolipids.</text>
        <dbReference type="EC" id="3.2.1.22"/>
    </reaction>
</comment>
<feature type="domain" description="Glycosyl hydrolase family 36 N-terminal" evidence="8">
    <location>
        <begin position="32"/>
        <end position="285"/>
    </location>
</feature>
<dbReference type="FunFam" id="3.20.20.70:FF:000118">
    <property type="entry name" value="Alpha-galactosidase"/>
    <property type="match status" value="1"/>
</dbReference>
<dbReference type="InterPro" id="IPR013785">
    <property type="entry name" value="Aldolase_TIM"/>
</dbReference>
<reference evidence="9 10" key="1">
    <citation type="submission" date="2018-06" db="EMBL/GenBank/DDBJ databases">
        <authorList>
            <consortium name="Pathogen Informatics"/>
            <person name="Doyle S."/>
        </authorList>
    </citation>
    <scope>NUCLEOTIDE SEQUENCE [LARGE SCALE GENOMIC DNA]</scope>
    <source>
        <strain evidence="9 10">NCTC10571</strain>
    </source>
</reference>
<sequence length="730" mass="84254">MLAINYDKEQKIFNLSNGKISYILGIEKDCYVKHIYFGKYLSSYNGSNAQLFYDRGFCSNPIASDRNFSLDTLLQEYPDFNQGDFRNPAYIIQTEDGKRVNRFYYDSFNIIEGKPKLEGLPSIYVNNENEAKTLCIILKDVVMNASIYLYYTIFADYDVICRHTEIVNHGNKSIYLDKVMSFSMDFADSDYDVMTLSGAHLYEKNIYRRAIKSDSIVLESIRGTSSPQATPFIALMDKNTNEDIGSVWAFNFIYSGDFQASVQVGQYKTTRIQMGMNPTTFGWTLSGKEKFVSPEAVLVYTDKGLNTMSQIFHKLYRNQLCRGLYKEKARPILLNSWEACHFEVNEDNCLDLARQAGELGIELFVLDDGWFKNRCDDTQGLGDWLEDKAKFPHGLKTLAQKIKEKGLLFGLWFEPEMISKNSELYKNHPDWVIRSMDYEPILSRCQYVLDLSNIEVCNYLVEKISNILENVEISYVKWDMNRHLTDLGSAYLNSKEQKELSHRYVLGLYYILEKLTQRFKNVLFESCSSGGGRYDAGMLYYMPQTWASDNTDAICRLKIQYGTSILFPAITMGSHVSIVPNHQVGRITPLKTRFAVASSGNLGYELDLNKLNDEEKEEIKKQVAWYKEYRDVIQKGTFYRIKSPFDGNDISWNFISEDENTVICYFHQVLVEPIYRNLILKLKGLQEDALYNLVGTDKVFSGSELMYAGLMIPKIEEDFYSNIYVLKKSV</sequence>
<dbReference type="Pfam" id="PF16875">
    <property type="entry name" value="Glyco_hydro_36N"/>
    <property type="match status" value="1"/>
</dbReference>
<dbReference type="PANTHER" id="PTHR43053">
    <property type="entry name" value="GLYCOSIDASE FAMILY 31"/>
    <property type="match status" value="1"/>
</dbReference>
<dbReference type="PRINTS" id="PR00743">
    <property type="entry name" value="GLHYDRLASE36"/>
</dbReference>
<dbReference type="InterPro" id="IPR050985">
    <property type="entry name" value="Alpha-glycosidase_related"/>
</dbReference>
<dbReference type="Gene3D" id="2.60.40.1180">
    <property type="entry name" value="Golgi alpha-mannosidase II"/>
    <property type="match status" value="1"/>
</dbReference>
<evidence type="ECO:0000256" key="3">
    <source>
        <dbReference type="ARBA" id="ARBA00022801"/>
    </source>
</evidence>
<evidence type="ECO:0000256" key="6">
    <source>
        <dbReference type="PIRSR" id="PIRSR005536-1"/>
    </source>
</evidence>
<dbReference type="Gene3D" id="3.20.20.70">
    <property type="entry name" value="Aldolase class I"/>
    <property type="match status" value="1"/>
</dbReference>
<dbReference type="InterPro" id="IPR013780">
    <property type="entry name" value="Glyco_hydro_b"/>
</dbReference>
<dbReference type="Gene3D" id="2.70.98.60">
    <property type="entry name" value="alpha-galactosidase from lactobacil brevis"/>
    <property type="match status" value="1"/>
</dbReference>
<dbReference type="GO" id="GO:0004557">
    <property type="term" value="F:alpha-galactosidase activity"/>
    <property type="evidence" value="ECO:0007669"/>
    <property type="project" value="UniProtKB-UniRule"/>
</dbReference>
<gene>
    <name evidence="9" type="primary">rafA_1</name>
    <name evidence="9" type="ORF">NCTC10571_00238</name>
</gene>
<dbReference type="SUPFAM" id="SSF51445">
    <property type="entry name" value="(Trans)glycosidases"/>
    <property type="match status" value="1"/>
</dbReference>
<dbReference type="PIRSF" id="PIRSF005536">
    <property type="entry name" value="Agal"/>
    <property type="match status" value="1"/>
</dbReference>
<evidence type="ECO:0000256" key="1">
    <source>
        <dbReference type="ARBA" id="ARBA00001255"/>
    </source>
</evidence>
<evidence type="ECO:0000259" key="7">
    <source>
        <dbReference type="Pfam" id="PF16874"/>
    </source>
</evidence>
<feature type="domain" description="Glycosyl hydrolase family 36 C-terminal" evidence="7">
    <location>
        <begin position="651"/>
        <end position="726"/>
    </location>
</feature>
<dbReference type="EMBL" id="UGPP01000001">
    <property type="protein sequence ID" value="STY70131.1"/>
    <property type="molecule type" value="Genomic_DNA"/>
</dbReference>
<dbReference type="InterPro" id="IPR002252">
    <property type="entry name" value="Glyco_hydro_36"/>
</dbReference>
<dbReference type="CDD" id="cd14791">
    <property type="entry name" value="GH36"/>
    <property type="match status" value="1"/>
</dbReference>
<feature type="active site" description="Nucleophile" evidence="6">
    <location>
        <position position="479"/>
    </location>
</feature>
<dbReference type="AlphaFoldDB" id="A0A378NP48"/>
<name>A0A378NP48_9FIRM</name>
<dbReference type="PANTHER" id="PTHR43053:SF3">
    <property type="entry name" value="ALPHA-GALACTOSIDASE C-RELATED"/>
    <property type="match status" value="1"/>
</dbReference>
<organism evidence="9 10">
    <name type="scientific">Megamonas hypermegale</name>
    <dbReference type="NCBI Taxonomy" id="158847"/>
    <lineage>
        <taxon>Bacteria</taxon>
        <taxon>Bacillati</taxon>
        <taxon>Bacillota</taxon>
        <taxon>Negativicutes</taxon>
        <taxon>Selenomonadales</taxon>
        <taxon>Selenomonadaceae</taxon>
        <taxon>Megamonas</taxon>
    </lineage>
</organism>
<dbReference type="Pfam" id="PF02065">
    <property type="entry name" value="Melibiase"/>
    <property type="match status" value="1"/>
</dbReference>
<keyword evidence="3 5" id="KW-0378">Hydrolase</keyword>
<evidence type="ECO:0000256" key="5">
    <source>
        <dbReference type="PIRNR" id="PIRNR005536"/>
    </source>
</evidence>
<proteinExistence type="inferred from homology"/>
<feature type="active site" description="Proton donor" evidence="6">
    <location>
        <position position="549"/>
    </location>
</feature>
<keyword evidence="4 5" id="KW-0326">Glycosidase</keyword>
<evidence type="ECO:0000256" key="2">
    <source>
        <dbReference type="ARBA" id="ARBA00012755"/>
    </source>
</evidence>
<dbReference type="InterPro" id="IPR031704">
    <property type="entry name" value="Glyco_hydro_36_N"/>
</dbReference>
<dbReference type="Pfam" id="PF16874">
    <property type="entry name" value="Glyco_hydro_36C"/>
    <property type="match status" value="1"/>
</dbReference>